<evidence type="ECO:0000313" key="3">
    <source>
        <dbReference type="Proteomes" id="UP001217089"/>
    </source>
</evidence>
<dbReference type="SUPFAM" id="SSF50978">
    <property type="entry name" value="WD40 repeat-like"/>
    <property type="match status" value="1"/>
</dbReference>
<sequence>MAGDEKAALGFQQKVSSRNVICWSDDHRLLLCTDGGIHILDMLYSPHQLESTPQFQRQFIPQPQEPCNLTGLTLNKFLKLKDSLDYSELQPVMLDRALCPFVISNCSYQVFKAACWSPLSADVLGRCILSALTYDHRLVLYSSGSSKNQWKQVAELSQLYYNQHEDKLDKKFTSYEKLKSSVYKLSAMEMAWSPLLKDDVDSHSKTYSILAVGMKSGQLVLWKIRFPCLSEADCEITQTFTLSSSFFTSLSWYQTVDSSGTCYIVSGHHDGTIQMASINTKDGTVSDSWCLYSEADLMEVSCICVKSVSENRLCVLGTKETFIMSVLLEVIDKKLKICSVSHTTADNTLYATGLCIKDDQIYMSSIDSVVQKLQLHITNTDAKVRTTPVSIKFVPEASKWGCHGITLSKKWNFSCCFSMLKKCR</sequence>
<comment type="caution">
    <text evidence="2">The sequence shown here is derived from an EMBL/GenBank/DDBJ whole genome shotgun (WGS) entry which is preliminary data.</text>
</comment>
<evidence type="ECO:0000313" key="2">
    <source>
        <dbReference type="EMBL" id="KAJ8313800.1"/>
    </source>
</evidence>
<dbReference type="InterPro" id="IPR036322">
    <property type="entry name" value="WD40_repeat_dom_sf"/>
</dbReference>
<reference evidence="2 3" key="1">
    <citation type="submission" date="2022-12" db="EMBL/GenBank/DDBJ databases">
        <title>Chromosome-level genome of Tegillarca granosa.</title>
        <authorList>
            <person name="Kim J."/>
        </authorList>
    </citation>
    <scope>NUCLEOTIDE SEQUENCE [LARGE SCALE GENOMIC DNA]</scope>
    <source>
        <strain evidence="2">Teg-2019</strain>
        <tissue evidence="2">Adductor muscle</tissue>
    </source>
</reference>
<name>A0ABQ9FDU3_TEGGR</name>
<accession>A0ABQ9FDU3</accession>
<dbReference type="PANTHER" id="PTHR15496">
    <property type="entry name" value="GENERAL TRANSCRIPTION FACTOR 3C POLYPEPTIDE 4 FAMILY"/>
    <property type="match status" value="1"/>
</dbReference>
<keyword evidence="3" id="KW-1185">Reference proteome</keyword>
<protein>
    <recommendedName>
        <fullName evidence="1">Transcription factor IIIC 90kDa subunit N-terminal domain-containing protein</fullName>
    </recommendedName>
</protein>
<dbReference type="PANTHER" id="PTHR15496:SF2">
    <property type="entry name" value="GENERAL TRANSCRIPTION FACTOR 3C POLYPEPTIDE 4"/>
    <property type="match status" value="1"/>
</dbReference>
<dbReference type="EMBL" id="JARBDR010000342">
    <property type="protein sequence ID" value="KAJ8313800.1"/>
    <property type="molecule type" value="Genomic_DNA"/>
</dbReference>
<dbReference type="InterPro" id="IPR044230">
    <property type="entry name" value="GTF3C4"/>
</dbReference>
<evidence type="ECO:0000259" key="1">
    <source>
        <dbReference type="Pfam" id="PF12657"/>
    </source>
</evidence>
<dbReference type="InterPro" id="IPR015943">
    <property type="entry name" value="WD40/YVTN_repeat-like_dom_sf"/>
</dbReference>
<dbReference type="Gene3D" id="2.130.10.10">
    <property type="entry name" value="YVTN repeat-like/Quinoprotein amine dehydrogenase"/>
    <property type="match status" value="1"/>
</dbReference>
<dbReference type="Pfam" id="PF12657">
    <property type="entry name" value="TFIIIC_delta"/>
    <property type="match status" value="1"/>
</dbReference>
<organism evidence="2 3">
    <name type="scientific">Tegillarca granosa</name>
    <name type="common">Malaysian cockle</name>
    <name type="synonym">Anadara granosa</name>
    <dbReference type="NCBI Taxonomy" id="220873"/>
    <lineage>
        <taxon>Eukaryota</taxon>
        <taxon>Metazoa</taxon>
        <taxon>Spiralia</taxon>
        <taxon>Lophotrochozoa</taxon>
        <taxon>Mollusca</taxon>
        <taxon>Bivalvia</taxon>
        <taxon>Autobranchia</taxon>
        <taxon>Pteriomorphia</taxon>
        <taxon>Arcoida</taxon>
        <taxon>Arcoidea</taxon>
        <taxon>Arcidae</taxon>
        <taxon>Tegillarca</taxon>
    </lineage>
</organism>
<dbReference type="Proteomes" id="UP001217089">
    <property type="component" value="Unassembled WGS sequence"/>
</dbReference>
<gene>
    <name evidence="2" type="ORF">KUTeg_008361</name>
</gene>
<dbReference type="InterPro" id="IPR024761">
    <property type="entry name" value="TFIIIC_delta_N"/>
</dbReference>
<proteinExistence type="predicted"/>
<feature type="domain" description="Transcription factor IIIC 90kDa subunit N-terminal" evidence="1">
    <location>
        <begin position="23"/>
        <end position="386"/>
    </location>
</feature>